<gene>
    <name evidence="1" type="ORF">D1115_21095</name>
</gene>
<protein>
    <submittedName>
        <fullName evidence="1">Uncharacterized protein</fullName>
    </submittedName>
</protein>
<evidence type="ECO:0000313" key="2">
    <source>
        <dbReference type="Proteomes" id="UP000262832"/>
    </source>
</evidence>
<reference evidence="1 2" key="1">
    <citation type="submission" date="2018-08" db="EMBL/GenBank/DDBJ databases">
        <title>Genomic taxonomy of the Vibrionaceae family.</title>
        <authorList>
            <person name="Gomez-Gil B."/>
            <person name="Tanaka M."/>
            <person name="Sawabe T."/>
            <person name="Enciso-Ibarra K."/>
        </authorList>
    </citation>
    <scope>NUCLEOTIDE SEQUENCE [LARGE SCALE GENOMIC DNA]</scope>
    <source>
        <strain evidence="1 2">CAIM 1831</strain>
    </source>
</reference>
<dbReference type="Proteomes" id="UP000262832">
    <property type="component" value="Chromosome II"/>
</dbReference>
<organism evidence="1 2">
    <name type="scientific">Vibrio alfacsensis</name>
    <dbReference type="NCBI Taxonomy" id="1074311"/>
    <lineage>
        <taxon>Bacteria</taxon>
        <taxon>Pseudomonadati</taxon>
        <taxon>Pseudomonadota</taxon>
        <taxon>Gammaproteobacteria</taxon>
        <taxon>Vibrionales</taxon>
        <taxon>Vibrionaceae</taxon>
        <taxon>Vibrio</taxon>
    </lineage>
</organism>
<sequence length="110" mass="12669">MYQRVQKSSDKLSGEEIKELIWAIEFQLRDRFPRAANRIFGARDREAIALLEQIASDTTAYLANNKVGSHVKTGGGRIRGDVYIQTYISYKMAWVRKRSCVWNSKRLIAS</sequence>
<proteinExistence type="predicted"/>
<dbReference type="EMBL" id="CP032094">
    <property type="protein sequence ID" value="AXY03367.1"/>
    <property type="molecule type" value="Genomic_DNA"/>
</dbReference>
<evidence type="ECO:0000313" key="1">
    <source>
        <dbReference type="EMBL" id="AXY03367.1"/>
    </source>
</evidence>
<keyword evidence="2" id="KW-1185">Reference proteome</keyword>
<name>A0ABN5PLR4_9VIBR</name>
<accession>A0ABN5PLR4</accession>